<dbReference type="InParanoid" id="A0A409VLH0"/>
<evidence type="ECO:0000313" key="3">
    <source>
        <dbReference type="EMBL" id="PPQ67114.1"/>
    </source>
</evidence>
<sequence length="174" mass="19444">MIMSTISRLLSAWFAFLLPCYATYKALSRRPLSESDLQKWSMYWTGSTYIYNAHLQPFFSRNEVDLDAGIVRIQRNILTFVQEKLSALWSLATRGRPQSQAQSSSASPNPQLSWLLSPDTWRSALNVLQPASAGAGTALRGVQPVHSAGSSRTSLNLEETSQKNPPFPVPQHYE</sequence>
<keyword evidence="2" id="KW-0732">Signal</keyword>
<feature type="compositionally biased region" description="Pro residues" evidence="1">
    <location>
        <begin position="165"/>
        <end position="174"/>
    </location>
</feature>
<dbReference type="AlphaFoldDB" id="A0A409VLH0"/>
<evidence type="ECO:0000313" key="4">
    <source>
        <dbReference type="Proteomes" id="UP000283269"/>
    </source>
</evidence>
<dbReference type="EMBL" id="NHYD01003976">
    <property type="protein sequence ID" value="PPQ67114.1"/>
    <property type="molecule type" value="Genomic_DNA"/>
</dbReference>
<comment type="caution">
    <text evidence="3">The sequence shown here is derived from an EMBL/GenBank/DDBJ whole genome shotgun (WGS) entry which is preliminary data.</text>
</comment>
<feature type="region of interest" description="Disordered" evidence="1">
    <location>
        <begin position="138"/>
        <end position="174"/>
    </location>
</feature>
<dbReference type="STRING" id="93625.A0A409VLH0"/>
<feature type="chain" id="PRO_5019017884" description="Protein YOP1" evidence="2">
    <location>
        <begin position="29"/>
        <end position="174"/>
    </location>
</feature>
<evidence type="ECO:0000256" key="1">
    <source>
        <dbReference type="SAM" id="MobiDB-lite"/>
    </source>
</evidence>
<gene>
    <name evidence="3" type="ORF">CVT25_005715</name>
</gene>
<feature type="compositionally biased region" description="Polar residues" evidence="1">
    <location>
        <begin position="148"/>
        <end position="164"/>
    </location>
</feature>
<name>A0A409VLH0_PSICY</name>
<feature type="signal peptide" evidence="2">
    <location>
        <begin position="1"/>
        <end position="28"/>
    </location>
</feature>
<keyword evidence="4" id="KW-1185">Reference proteome</keyword>
<accession>A0A409VLH0</accession>
<reference evidence="3 4" key="1">
    <citation type="journal article" date="2018" name="Evol. Lett.">
        <title>Horizontal gene cluster transfer increased hallucinogenic mushroom diversity.</title>
        <authorList>
            <person name="Reynolds H.T."/>
            <person name="Vijayakumar V."/>
            <person name="Gluck-Thaler E."/>
            <person name="Korotkin H.B."/>
            <person name="Matheny P.B."/>
            <person name="Slot J.C."/>
        </authorList>
    </citation>
    <scope>NUCLEOTIDE SEQUENCE [LARGE SCALE GENOMIC DNA]</scope>
    <source>
        <strain evidence="3 4">2631</strain>
    </source>
</reference>
<evidence type="ECO:0008006" key="5">
    <source>
        <dbReference type="Google" id="ProtNLM"/>
    </source>
</evidence>
<evidence type="ECO:0000256" key="2">
    <source>
        <dbReference type="SAM" id="SignalP"/>
    </source>
</evidence>
<dbReference type="OrthoDB" id="434647at2759"/>
<organism evidence="3 4">
    <name type="scientific">Psilocybe cyanescens</name>
    <dbReference type="NCBI Taxonomy" id="93625"/>
    <lineage>
        <taxon>Eukaryota</taxon>
        <taxon>Fungi</taxon>
        <taxon>Dikarya</taxon>
        <taxon>Basidiomycota</taxon>
        <taxon>Agaricomycotina</taxon>
        <taxon>Agaricomycetes</taxon>
        <taxon>Agaricomycetidae</taxon>
        <taxon>Agaricales</taxon>
        <taxon>Agaricineae</taxon>
        <taxon>Strophariaceae</taxon>
        <taxon>Psilocybe</taxon>
    </lineage>
</organism>
<dbReference type="Proteomes" id="UP000283269">
    <property type="component" value="Unassembled WGS sequence"/>
</dbReference>
<protein>
    <recommendedName>
        <fullName evidence="5">Protein YOP1</fullName>
    </recommendedName>
</protein>
<proteinExistence type="predicted"/>